<dbReference type="EMBL" id="AFGY01000063">
    <property type="protein sequence ID" value="EGK32536.1"/>
    <property type="molecule type" value="Genomic_DNA"/>
</dbReference>
<proteinExistence type="predicted"/>
<gene>
    <name evidence="1" type="ORF">SFK227_4801</name>
</gene>
<organism evidence="1 2">
    <name type="scientific">Shigella flexneri K-227</name>
    <dbReference type="NCBI Taxonomy" id="766147"/>
    <lineage>
        <taxon>Bacteria</taxon>
        <taxon>Pseudomonadati</taxon>
        <taxon>Pseudomonadota</taxon>
        <taxon>Gammaproteobacteria</taxon>
        <taxon>Enterobacterales</taxon>
        <taxon>Enterobacteriaceae</taxon>
        <taxon>Shigella</taxon>
    </lineage>
</organism>
<reference evidence="1 2" key="1">
    <citation type="submission" date="2011-04" db="EMBL/GenBank/DDBJ databases">
        <authorList>
            <person name="Rasko D."/>
            <person name="Redman J."/>
            <person name="Daugherty S.C."/>
            <person name="Tallon L."/>
            <person name="Sadzewicz L."/>
            <person name="Jones K."/>
            <person name="Santana-Cruz I."/>
            <person name="Liu X."/>
        </authorList>
    </citation>
    <scope>NUCLEOTIDE SEQUENCE [LARGE SCALE GENOMIC DNA]</scope>
    <source>
        <strain evidence="1 2">K-227</strain>
    </source>
</reference>
<sequence length="38" mass="4692">MRYYALHIFAAVVQCLSHGWNDMFRENFRKRRQFKGSQ</sequence>
<dbReference type="Proteomes" id="UP000004520">
    <property type="component" value="Unassembled WGS sequence"/>
</dbReference>
<protein>
    <submittedName>
        <fullName evidence="1">Uncharacterized protein</fullName>
    </submittedName>
</protein>
<evidence type="ECO:0000313" key="1">
    <source>
        <dbReference type="EMBL" id="EGK32536.1"/>
    </source>
</evidence>
<name>F5P2Q9_SHIFL</name>
<accession>F5P2Q9</accession>
<comment type="caution">
    <text evidence="1">The sequence shown here is derived from an EMBL/GenBank/DDBJ whole genome shotgun (WGS) entry which is preliminary data.</text>
</comment>
<evidence type="ECO:0000313" key="2">
    <source>
        <dbReference type="Proteomes" id="UP000004520"/>
    </source>
</evidence>
<dbReference type="PATRIC" id="fig|766147.3.peg.4664"/>
<dbReference type="AlphaFoldDB" id="F5P2Q9"/>